<keyword evidence="11" id="KW-1133">Transmembrane helix</keyword>
<dbReference type="HOGENOM" id="CLU_004553_2_1_1"/>
<evidence type="ECO:0000256" key="6">
    <source>
        <dbReference type="ARBA" id="ARBA00022741"/>
    </source>
</evidence>
<keyword evidence="8" id="KW-0648">Protein biosynthesis</keyword>
<evidence type="ECO:0000256" key="8">
    <source>
        <dbReference type="ARBA" id="ARBA00022917"/>
    </source>
</evidence>
<dbReference type="PROSITE" id="PS50862">
    <property type="entry name" value="AA_TRNA_LIGASE_II"/>
    <property type="match status" value="1"/>
</dbReference>
<evidence type="ECO:0000256" key="11">
    <source>
        <dbReference type="SAM" id="Phobius"/>
    </source>
</evidence>
<dbReference type="GO" id="GO:0003723">
    <property type="term" value="F:RNA binding"/>
    <property type="evidence" value="ECO:0007669"/>
    <property type="project" value="TreeGrafter"/>
</dbReference>
<dbReference type="GO" id="GO:0006422">
    <property type="term" value="P:aspartyl-tRNA aminoacylation"/>
    <property type="evidence" value="ECO:0007669"/>
    <property type="project" value="InterPro"/>
</dbReference>
<evidence type="ECO:0000256" key="4">
    <source>
        <dbReference type="ARBA" id="ARBA00022490"/>
    </source>
</evidence>
<keyword evidence="11" id="KW-0472">Membrane</keyword>
<keyword evidence="4" id="KW-0963">Cytoplasm</keyword>
<dbReference type="GeneID" id="25260685"/>
<dbReference type="EMBL" id="JMKJ01000579">
    <property type="protein sequence ID" value="KGG50468.1"/>
    <property type="molecule type" value="Genomic_DNA"/>
</dbReference>
<comment type="similarity">
    <text evidence="2">Belongs to the class-II aminoacyl-tRNA synthetase family. Type 2 subfamily.</text>
</comment>
<evidence type="ECO:0000256" key="7">
    <source>
        <dbReference type="ARBA" id="ARBA00022840"/>
    </source>
</evidence>
<feature type="transmembrane region" description="Helical" evidence="11">
    <location>
        <begin position="12"/>
        <end position="32"/>
    </location>
</feature>
<evidence type="ECO:0000256" key="3">
    <source>
        <dbReference type="ARBA" id="ARBA00012841"/>
    </source>
</evidence>
<dbReference type="AlphaFoldDB" id="A0A098VN48"/>
<dbReference type="EC" id="6.1.1.12" evidence="3"/>
<dbReference type="Pfam" id="PF00152">
    <property type="entry name" value="tRNA-synt_2"/>
    <property type="match status" value="1"/>
</dbReference>
<evidence type="ECO:0000256" key="1">
    <source>
        <dbReference type="ARBA" id="ARBA00004496"/>
    </source>
</evidence>
<evidence type="ECO:0000313" key="14">
    <source>
        <dbReference type="Proteomes" id="UP000029725"/>
    </source>
</evidence>
<dbReference type="GO" id="GO:0017101">
    <property type="term" value="C:aminoacyl-tRNA synthetase multienzyme complex"/>
    <property type="evidence" value="ECO:0007669"/>
    <property type="project" value="TreeGrafter"/>
</dbReference>
<evidence type="ECO:0000259" key="12">
    <source>
        <dbReference type="PROSITE" id="PS50862"/>
    </source>
</evidence>
<keyword evidence="11" id="KW-0812">Transmembrane</keyword>
<dbReference type="SUPFAM" id="SSF55681">
    <property type="entry name" value="Class II aaRS and biotin synthetases"/>
    <property type="match status" value="1"/>
</dbReference>
<reference evidence="13 14" key="1">
    <citation type="submission" date="2014-04" db="EMBL/GenBank/DDBJ databases">
        <title>A new species of microsporidia sheds light on the evolution of extreme parasitism.</title>
        <authorList>
            <person name="Haag K.L."/>
            <person name="James T.Y."/>
            <person name="Larsson R."/>
            <person name="Schaer T.M."/>
            <person name="Refardt D."/>
            <person name="Pombert J.-F."/>
            <person name="Ebert D."/>
        </authorList>
    </citation>
    <scope>NUCLEOTIDE SEQUENCE [LARGE SCALE GENOMIC DNA]</scope>
    <source>
        <strain evidence="13 14">UGP3</strain>
        <tissue evidence="13">Spores</tissue>
    </source>
</reference>
<feature type="domain" description="Aminoacyl-transfer RNA synthetases class-II family profile" evidence="12">
    <location>
        <begin position="175"/>
        <end position="459"/>
    </location>
</feature>
<dbReference type="InterPro" id="IPR006195">
    <property type="entry name" value="aa-tRNA-synth_II"/>
</dbReference>
<dbReference type="InterPro" id="IPR002312">
    <property type="entry name" value="Asp/Asn-tRNA-synth_IIb"/>
</dbReference>
<dbReference type="OrthoDB" id="372395at2759"/>
<dbReference type="InterPro" id="IPR045864">
    <property type="entry name" value="aa-tRNA-synth_II/BPL/LPL"/>
</dbReference>
<evidence type="ECO:0000256" key="5">
    <source>
        <dbReference type="ARBA" id="ARBA00022598"/>
    </source>
</evidence>
<evidence type="ECO:0000313" key="13">
    <source>
        <dbReference type="EMBL" id="KGG50468.1"/>
    </source>
</evidence>
<dbReference type="GO" id="GO:0004815">
    <property type="term" value="F:aspartate-tRNA ligase activity"/>
    <property type="evidence" value="ECO:0007669"/>
    <property type="project" value="UniProtKB-EC"/>
</dbReference>
<dbReference type="CDD" id="cd00776">
    <property type="entry name" value="AsxRS_core"/>
    <property type="match status" value="1"/>
</dbReference>
<dbReference type="InterPro" id="IPR012340">
    <property type="entry name" value="NA-bd_OB-fold"/>
</dbReference>
<keyword evidence="7" id="KW-0067">ATP-binding</keyword>
<comment type="subcellular location">
    <subcellularLocation>
        <location evidence="1">Cytoplasm</location>
    </subcellularLocation>
</comment>
<evidence type="ECO:0000256" key="2">
    <source>
        <dbReference type="ARBA" id="ARBA00005312"/>
    </source>
</evidence>
<keyword evidence="14" id="KW-1185">Reference proteome</keyword>
<dbReference type="Gene3D" id="3.30.930.10">
    <property type="entry name" value="Bira Bifunctional Protein, Domain 2"/>
    <property type="match status" value="1"/>
</dbReference>
<accession>A0A098VN48</accession>
<dbReference type="CDD" id="cd04320">
    <property type="entry name" value="AspRS_cyto_N"/>
    <property type="match status" value="1"/>
</dbReference>
<protein>
    <recommendedName>
        <fullName evidence="3">aspartate--tRNA ligase</fullName>
        <ecNumber evidence="3">6.1.1.12</ecNumber>
    </recommendedName>
</protein>
<comment type="caution">
    <text evidence="13">The sequence shown here is derived from an EMBL/GenBank/DDBJ whole genome shotgun (WGS) entry which is preliminary data.</text>
</comment>
<keyword evidence="9" id="KW-0030">Aminoacyl-tRNA synthetase</keyword>
<dbReference type="InterPro" id="IPR004523">
    <property type="entry name" value="Asp-tRNA_synthase_2"/>
</dbReference>
<dbReference type="GO" id="GO:0005829">
    <property type="term" value="C:cytosol"/>
    <property type="evidence" value="ECO:0007669"/>
    <property type="project" value="TreeGrafter"/>
</dbReference>
<dbReference type="Proteomes" id="UP000029725">
    <property type="component" value="Unassembled WGS sequence"/>
</dbReference>
<proteinExistence type="inferred from homology"/>
<comment type="catalytic activity">
    <reaction evidence="10">
        <text>tRNA(Asp) + L-aspartate + ATP = L-aspartyl-tRNA(Asp) + AMP + diphosphate</text>
        <dbReference type="Rhea" id="RHEA:19649"/>
        <dbReference type="Rhea" id="RHEA-COMP:9660"/>
        <dbReference type="Rhea" id="RHEA-COMP:9678"/>
        <dbReference type="ChEBI" id="CHEBI:29991"/>
        <dbReference type="ChEBI" id="CHEBI:30616"/>
        <dbReference type="ChEBI" id="CHEBI:33019"/>
        <dbReference type="ChEBI" id="CHEBI:78442"/>
        <dbReference type="ChEBI" id="CHEBI:78516"/>
        <dbReference type="ChEBI" id="CHEBI:456215"/>
        <dbReference type="EC" id="6.1.1.12"/>
    </reaction>
</comment>
<gene>
    <name evidence="13" type="ORF">DI09_6p520</name>
</gene>
<dbReference type="GO" id="GO:0005524">
    <property type="term" value="F:ATP binding"/>
    <property type="evidence" value="ECO:0007669"/>
    <property type="project" value="UniProtKB-KW"/>
</dbReference>
<sequence>METAKRVAAEQTSVPVIFAIFILGRIIIKALYGRRLVRSHNWKNILILGKQAFVVLRESPYVNIQLIVYADNVSISKAMLKFCGSLSKETIVDIVGKVVKASTPILSCSVFSHEIHVEELWVVSPSATLPINLEDASRPDFSSSPEEEALPRVNLDTRLDNRVIDLRTPANDAIFQMLSEIEWHFERFFHLNDFRKIHSPKMISAASEGGANVFKVKYFNGDAFLAQSPQLYKQMAICAHFNRVYEIGPVFRAENSFTHRHLTEFTGVDLEMTFTSHYHEVMDMIASMFVFVFDALKDPKYSKYFEAIHKQHPFEELQYLEKTLVLQYSEGVAMLRAVGIEMAADEDLRHVIFHLCPSTTNEKLLGKLKLANAYDFFIRGEEILSGAQRINDYNLLVQKATEHGIDLSTINSYLEAFRYGAPPHAGGGIGLERVVMLYFGLGNIRKTSLFPRDPKRLTP</sequence>
<keyword evidence="5" id="KW-0436">Ligase</keyword>
<dbReference type="RefSeq" id="XP_013236895.1">
    <property type="nucleotide sequence ID" value="XM_013381441.1"/>
</dbReference>
<name>A0A098VN48_9MICR</name>
<dbReference type="PANTHER" id="PTHR43450:SF1">
    <property type="entry name" value="ASPARTATE--TRNA LIGASE, CYTOPLASMIC"/>
    <property type="match status" value="1"/>
</dbReference>
<dbReference type="PANTHER" id="PTHR43450">
    <property type="entry name" value="ASPARTYL-TRNA SYNTHETASE"/>
    <property type="match status" value="1"/>
</dbReference>
<organism evidence="13 14">
    <name type="scientific">Mitosporidium daphniae</name>
    <dbReference type="NCBI Taxonomy" id="1485682"/>
    <lineage>
        <taxon>Eukaryota</taxon>
        <taxon>Fungi</taxon>
        <taxon>Fungi incertae sedis</taxon>
        <taxon>Microsporidia</taxon>
        <taxon>Mitosporidium</taxon>
    </lineage>
</organism>
<evidence type="ECO:0000256" key="9">
    <source>
        <dbReference type="ARBA" id="ARBA00023146"/>
    </source>
</evidence>
<dbReference type="PRINTS" id="PR01042">
    <property type="entry name" value="TRNASYNTHASP"/>
</dbReference>
<evidence type="ECO:0000256" key="10">
    <source>
        <dbReference type="ARBA" id="ARBA00047904"/>
    </source>
</evidence>
<dbReference type="SUPFAM" id="SSF50249">
    <property type="entry name" value="Nucleic acid-binding proteins"/>
    <property type="match status" value="1"/>
</dbReference>
<keyword evidence="6" id="KW-0547">Nucleotide-binding</keyword>
<dbReference type="InterPro" id="IPR004364">
    <property type="entry name" value="Aa-tRNA-synt_II"/>
</dbReference>
<dbReference type="VEuPathDB" id="MicrosporidiaDB:DI09_6p520"/>
<dbReference type="Gene3D" id="2.40.50.140">
    <property type="entry name" value="Nucleic acid-binding proteins"/>
    <property type="match status" value="1"/>
</dbReference>